<keyword evidence="4 8" id="KW-0479">Metal-binding</keyword>
<proteinExistence type="inferred from homology"/>
<dbReference type="Pfam" id="PF00067">
    <property type="entry name" value="p450"/>
    <property type="match status" value="1"/>
</dbReference>
<evidence type="ECO:0000256" key="5">
    <source>
        <dbReference type="ARBA" id="ARBA00023002"/>
    </source>
</evidence>
<sequence length="306" mass="34292">MVHELFFLGGVLGVGDFIPWVDWLDLQGYVKRMKKLRRMLDRFLDHVVDEHGERRRREGEGFVPRDMVDLLLQLADDPNLEVPIERDGIKALTLDLIAAGTDTSAVSVEWALSELLRNPEAMAKATEELDRVVGRDRFVVEADIPNLPFLEAIVKETMRLHPVAPLLAPRVSREDTSVDGHDIPAGTRVLVNVWAIGRDPALWGDDAEEFRPERLVGSGVDVKGHDMELLPFGAGRRMCPGYALGLKMVQLTLTNLLHAFAWRLPDGVAAEELSMEEKFGLSMPRAVPLVAVIEPKLPAHLYDEFR</sequence>
<evidence type="ECO:0000313" key="10">
    <source>
        <dbReference type="EMBL" id="CAL4922773.1"/>
    </source>
</evidence>
<evidence type="ECO:0000313" key="11">
    <source>
        <dbReference type="Proteomes" id="UP001497457"/>
    </source>
</evidence>
<dbReference type="FunFam" id="1.10.630.10:FF:000126">
    <property type="entry name" value="Predicted protein"/>
    <property type="match status" value="1"/>
</dbReference>
<accession>A0ABC8XBU9</accession>
<comment type="similarity">
    <text evidence="2 9">Belongs to the cytochrome P450 family.</text>
</comment>
<evidence type="ECO:0000256" key="4">
    <source>
        <dbReference type="ARBA" id="ARBA00022723"/>
    </source>
</evidence>
<evidence type="ECO:0000256" key="6">
    <source>
        <dbReference type="ARBA" id="ARBA00023004"/>
    </source>
</evidence>
<feature type="binding site" description="axial binding residue" evidence="8">
    <location>
        <position position="239"/>
    </location>
    <ligand>
        <name>heme</name>
        <dbReference type="ChEBI" id="CHEBI:30413"/>
    </ligand>
    <ligandPart>
        <name>Fe</name>
        <dbReference type="ChEBI" id="CHEBI:18248"/>
    </ligandPart>
</feature>
<dbReference type="Gene3D" id="1.10.630.10">
    <property type="entry name" value="Cytochrome P450"/>
    <property type="match status" value="1"/>
</dbReference>
<dbReference type="InterPro" id="IPR002401">
    <property type="entry name" value="Cyt_P450_E_grp-I"/>
</dbReference>
<dbReference type="GO" id="GO:0004497">
    <property type="term" value="F:monooxygenase activity"/>
    <property type="evidence" value="ECO:0007669"/>
    <property type="project" value="UniProtKB-KW"/>
</dbReference>
<dbReference type="Proteomes" id="UP001497457">
    <property type="component" value="Chromosome 14rd"/>
</dbReference>
<evidence type="ECO:0000256" key="9">
    <source>
        <dbReference type="RuleBase" id="RU000461"/>
    </source>
</evidence>
<evidence type="ECO:0000256" key="3">
    <source>
        <dbReference type="ARBA" id="ARBA00022617"/>
    </source>
</evidence>
<dbReference type="EMBL" id="OZ075124">
    <property type="protein sequence ID" value="CAL4922773.1"/>
    <property type="molecule type" value="Genomic_DNA"/>
</dbReference>
<name>A0ABC8XBU9_9POAL</name>
<dbReference type="InterPro" id="IPR017972">
    <property type="entry name" value="Cyt_P450_CS"/>
</dbReference>
<dbReference type="AlphaFoldDB" id="A0ABC8XBU9"/>
<dbReference type="GO" id="GO:0046872">
    <property type="term" value="F:metal ion binding"/>
    <property type="evidence" value="ECO:0007669"/>
    <property type="project" value="UniProtKB-KW"/>
</dbReference>
<keyword evidence="5 9" id="KW-0560">Oxidoreductase</keyword>
<dbReference type="GO" id="GO:0044550">
    <property type="term" value="P:secondary metabolite biosynthetic process"/>
    <property type="evidence" value="ECO:0007669"/>
    <property type="project" value="UniProtKB-ARBA"/>
</dbReference>
<keyword evidence="6 8" id="KW-0408">Iron</keyword>
<dbReference type="SUPFAM" id="SSF48264">
    <property type="entry name" value="Cytochrome P450"/>
    <property type="match status" value="1"/>
</dbReference>
<dbReference type="PRINTS" id="PR00463">
    <property type="entry name" value="EP450I"/>
</dbReference>
<dbReference type="CDD" id="cd20618">
    <property type="entry name" value="CYP71_clan"/>
    <property type="match status" value="1"/>
</dbReference>
<keyword evidence="3 8" id="KW-0349">Heme</keyword>
<dbReference type="PANTHER" id="PTHR47944:SF4">
    <property type="entry name" value="OS09G0441700 PROTEIN"/>
    <property type="match status" value="1"/>
</dbReference>
<dbReference type="InterPro" id="IPR036396">
    <property type="entry name" value="Cyt_P450_sf"/>
</dbReference>
<dbReference type="InterPro" id="IPR001128">
    <property type="entry name" value="Cyt_P450"/>
</dbReference>
<comment type="cofactor">
    <cofactor evidence="1 8">
        <name>heme</name>
        <dbReference type="ChEBI" id="CHEBI:30413"/>
    </cofactor>
</comment>
<dbReference type="GO" id="GO:0016705">
    <property type="term" value="F:oxidoreductase activity, acting on paired donors, with incorporation or reduction of molecular oxygen"/>
    <property type="evidence" value="ECO:0007669"/>
    <property type="project" value="UniProtKB-ARBA"/>
</dbReference>
<reference evidence="10" key="1">
    <citation type="submission" date="2024-10" db="EMBL/GenBank/DDBJ databases">
        <authorList>
            <person name="Ryan C."/>
        </authorList>
    </citation>
    <scope>NUCLEOTIDE SEQUENCE [LARGE SCALE GENOMIC DNA]</scope>
</reference>
<organism evidence="10 11">
    <name type="scientific">Urochloa decumbens</name>
    <dbReference type="NCBI Taxonomy" id="240449"/>
    <lineage>
        <taxon>Eukaryota</taxon>
        <taxon>Viridiplantae</taxon>
        <taxon>Streptophyta</taxon>
        <taxon>Embryophyta</taxon>
        <taxon>Tracheophyta</taxon>
        <taxon>Spermatophyta</taxon>
        <taxon>Magnoliopsida</taxon>
        <taxon>Liliopsida</taxon>
        <taxon>Poales</taxon>
        <taxon>Poaceae</taxon>
        <taxon>PACMAD clade</taxon>
        <taxon>Panicoideae</taxon>
        <taxon>Panicodae</taxon>
        <taxon>Paniceae</taxon>
        <taxon>Melinidinae</taxon>
        <taxon>Urochloa</taxon>
    </lineage>
</organism>
<dbReference type="PROSITE" id="PS00086">
    <property type="entry name" value="CYTOCHROME_P450"/>
    <property type="match status" value="1"/>
</dbReference>
<dbReference type="PANTHER" id="PTHR47944">
    <property type="entry name" value="CYTOCHROME P450 98A9"/>
    <property type="match status" value="1"/>
</dbReference>
<protein>
    <submittedName>
        <fullName evidence="10">Uncharacterized protein</fullName>
    </submittedName>
</protein>
<evidence type="ECO:0000256" key="1">
    <source>
        <dbReference type="ARBA" id="ARBA00001971"/>
    </source>
</evidence>
<evidence type="ECO:0000256" key="8">
    <source>
        <dbReference type="PIRSR" id="PIRSR602401-1"/>
    </source>
</evidence>
<gene>
    <name evidence="10" type="ORF">URODEC1_LOCUS21907</name>
</gene>
<evidence type="ECO:0000256" key="7">
    <source>
        <dbReference type="ARBA" id="ARBA00023033"/>
    </source>
</evidence>
<keyword evidence="11" id="KW-1185">Reference proteome</keyword>
<evidence type="ECO:0000256" key="2">
    <source>
        <dbReference type="ARBA" id="ARBA00010617"/>
    </source>
</evidence>
<keyword evidence="7 9" id="KW-0503">Monooxygenase</keyword>
<dbReference type="PRINTS" id="PR00385">
    <property type="entry name" value="P450"/>
</dbReference>